<dbReference type="Proteomes" id="UP000240542">
    <property type="component" value="Unassembled WGS sequence"/>
</dbReference>
<feature type="compositionally biased region" description="Basic and acidic residues" evidence="1">
    <location>
        <begin position="215"/>
        <end position="231"/>
    </location>
</feature>
<accession>A0A2P8DTK2</accession>
<comment type="caution">
    <text evidence="2">The sequence shown here is derived from an EMBL/GenBank/DDBJ whole genome shotgun (WGS) entry which is preliminary data.</text>
</comment>
<dbReference type="EMBL" id="PYGA01000001">
    <property type="protein sequence ID" value="PSL00547.1"/>
    <property type="molecule type" value="Genomic_DNA"/>
</dbReference>
<organism evidence="2 3">
    <name type="scientific">Murinocardiopsis flavida</name>
    <dbReference type="NCBI Taxonomy" id="645275"/>
    <lineage>
        <taxon>Bacteria</taxon>
        <taxon>Bacillati</taxon>
        <taxon>Actinomycetota</taxon>
        <taxon>Actinomycetes</taxon>
        <taxon>Streptosporangiales</taxon>
        <taxon>Nocardiopsidaceae</taxon>
        <taxon>Murinocardiopsis</taxon>
    </lineage>
</organism>
<name>A0A2P8DTK2_9ACTN</name>
<sequence>MTGAPALAPGENRPGAALEADYARIGRTGDADLAADLLAGTPSHEERDRGLLLEWAAVALEFGGEMAAAAAGPAPREAAGVHDAATGGVRPGEILLAEYVHRAAGSRVVVYSDAVDYAHRVATAAGWGAECPRGAVRRAALAHEEAHRMLHTGRGRELRRRLDHTALRIGPLRLRGHVVGADEIAAHAYARGRGAMRRSPLALTAAIAATLAHQSPDHQGPDQRTRSGDRL</sequence>
<evidence type="ECO:0000256" key="1">
    <source>
        <dbReference type="SAM" id="MobiDB-lite"/>
    </source>
</evidence>
<keyword evidence="3" id="KW-1185">Reference proteome</keyword>
<dbReference type="AlphaFoldDB" id="A0A2P8DTK2"/>
<evidence type="ECO:0000313" key="3">
    <source>
        <dbReference type="Proteomes" id="UP000240542"/>
    </source>
</evidence>
<proteinExistence type="predicted"/>
<evidence type="ECO:0000313" key="2">
    <source>
        <dbReference type="EMBL" id="PSL00547.1"/>
    </source>
</evidence>
<protein>
    <submittedName>
        <fullName evidence="2">Uncharacterized protein</fullName>
    </submittedName>
</protein>
<dbReference type="RefSeq" id="WP_211301076.1">
    <property type="nucleotide sequence ID" value="NZ_PYGA01000001.1"/>
</dbReference>
<gene>
    <name evidence="2" type="ORF">CLV63_10121</name>
</gene>
<feature type="region of interest" description="Disordered" evidence="1">
    <location>
        <begin position="212"/>
        <end position="231"/>
    </location>
</feature>
<reference evidence="2 3" key="1">
    <citation type="submission" date="2018-03" db="EMBL/GenBank/DDBJ databases">
        <title>Genomic Encyclopedia of Archaeal and Bacterial Type Strains, Phase II (KMG-II): from individual species to whole genera.</title>
        <authorList>
            <person name="Goeker M."/>
        </authorList>
    </citation>
    <scope>NUCLEOTIDE SEQUENCE [LARGE SCALE GENOMIC DNA]</scope>
    <source>
        <strain evidence="2 3">DSM 45312</strain>
    </source>
</reference>